<dbReference type="Pfam" id="PF01797">
    <property type="entry name" value="Y1_Tnp"/>
    <property type="match status" value="1"/>
</dbReference>
<dbReference type="Proteomes" id="UP000229782">
    <property type="component" value="Unassembled WGS sequence"/>
</dbReference>
<accession>A0A2H0N333</accession>
<dbReference type="InterPro" id="IPR036515">
    <property type="entry name" value="Transposase_17_sf"/>
</dbReference>
<proteinExistence type="predicted"/>
<protein>
    <recommendedName>
        <fullName evidence="1">Transposase IS200-like domain-containing protein</fullName>
    </recommendedName>
</protein>
<dbReference type="SUPFAM" id="SSF143422">
    <property type="entry name" value="Transposase IS200-like"/>
    <property type="match status" value="1"/>
</dbReference>
<name>A0A2H0N333_9BACT</name>
<feature type="domain" description="Transposase IS200-like" evidence="1">
    <location>
        <begin position="5"/>
        <end position="120"/>
    </location>
</feature>
<reference evidence="2 3" key="1">
    <citation type="submission" date="2017-09" db="EMBL/GenBank/DDBJ databases">
        <title>Depth-based differentiation of microbial function through sediment-hosted aquifers and enrichment of novel symbionts in the deep terrestrial subsurface.</title>
        <authorList>
            <person name="Probst A.J."/>
            <person name="Ladd B."/>
            <person name="Jarett J.K."/>
            <person name="Geller-Mcgrath D.E."/>
            <person name="Sieber C.M."/>
            <person name="Emerson J.B."/>
            <person name="Anantharaman K."/>
            <person name="Thomas B.C."/>
            <person name="Malmstrom R."/>
            <person name="Stieglmeier M."/>
            <person name="Klingl A."/>
            <person name="Woyke T."/>
            <person name="Ryan C.M."/>
            <person name="Banfield J.F."/>
        </authorList>
    </citation>
    <scope>NUCLEOTIDE SEQUENCE [LARGE SCALE GENOMIC DNA]</scope>
    <source>
        <strain evidence="2">CG11_big_fil_rev_8_21_14_0_20_43_7</strain>
    </source>
</reference>
<dbReference type="GO" id="GO:0004803">
    <property type="term" value="F:transposase activity"/>
    <property type="evidence" value="ECO:0007669"/>
    <property type="project" value="InterPro"/>
</dbReference>
<sequence>MYDFPGNSVYFLTGSTFLHFPYFKTPEHKEIIFDQLTKLHREKGIQICAYSIQINHYHLMFYAKRDTDLATVKKYMHGGVSYEYRKKCGEKQKHFWGTSRVIRVYSHDVYWKVIGYICGNLLKHRELGTFEELYENRFSSYGYFVQKYGDHMMQEIVRSIIDVSESVDGDVDMGETKGRRLRRMPT</sequence>
<dbReference type="GO" id="GO:0006313">
    <property type="term" value="P:DNA transposition"/>
    <property type="evidence" value="ECO:0007669"/>
    <property type="project" value="InterPro"/>
</dbReference>
<dbReference type="EMBL" id="PCWM01000021">
    <property type="protein sequence ID" value="PIR03281.1"/>
    <property type="molecule type" value="Genomic_DNA"/>
</dbReference>
<dbReference type="GO" id="GO:0003677">
    <property type="term" value="F:DNA binding"/>
    <property type="evidence" value="ECO:0007669"/>
    <property type="project" value="InterPro"/>
</dbReference>
<dbReference type="Gene3D" id="3.30.70.1290">
    <property type="entry name" value="Transposase IS200-like"/>
    <property type="match status" value="1"/>
</dbReference>
<dbReference type="SMART" id="SM01321">
    <property type="entry name" value="Y1_Tnp"/>
    <property type="match status" value="1"/>
</dbReference>
<organism evidence="2 3">
    <name type="scientific">Candidatus Magasanikbacteria bacterium CG11_big_fil_rev_8_21_14_0_20_43_7</name>
    <dbReference type="NCBI Taxonomy" id="1974654"/>
    <lineage>
        <taxon>Bacteria</taxon>
        <taxon>Candidatus Magasanikiibacteriota</taxon>
    </lineage>
</organism>
<comment type="caution">
    <text evidence="2">The sequence shown here is derived from an EMBL/GenBank/DDBJ whole genome shotgun (WGS) entry which is preliminary data.</text>
</comment>
<dbReference type="InterPro" id="IPR002686">
    <property type="entry name" value="Transposase_17"/>
</dbReference>
<evidence type="ECO:0000313" key="3">
    <source>
        <dbReference type="Proteomes" id="UP000229782"/>
    </source>
</evidence>
<gene>
    <name evidence="2" type="ORF">COV60_01125</name>
</gene>
<evidence type="ECO:0000313" key="2">
    <source>
        <dbReference type="EMBL" id="PIR03281.1"/>
    </source>
</evidence>
<dbReference type="AlphaFoldDB" id="A0A2H0N333"/>
<evidence type="ECO:0000259" key="1">
    <source>
        <dbReference type="SMART" id="SM01321"/>
    </source>
</evidence>